<dbReference type="CDD" id="cd22529">
    <property type="entry name" value="KH-II_NusA_rpt2"/>
    <property type="match status" value="1"/>
</dbReference>
<dbReference type="Pfam" id="PF00575">
    <property type="entry name" value="S1"/>
    <property type="match status" value="1"/>
</dbReference>
<dbReference type="SUPFAM" id="SSF69705">
    <property type="entry name" value="Transcription factor NusA, N-terminal domain"/>
    <property type="match status" value="1"/>
</dbReference>
<evidence type="ECO:0000256" key="5">
    <source>
        <dbReference type="ARBA" id="ARBA00023015"/>
    </source>
</evidence>
<dbReference type="PANTHER" id="PTHR22648:SF0">
    <property type="entry name" value="TRANSCRIPTION TERMINATION_ANTITERMINATION PROTEIN NUSA"/>
    <property type="match status" value="1"/>
</dbReference>
<dbReference type="Gene3D" id="1.10.150.20">
    <property type="entry name" value="5' to 3' exonuclease, C-terminal subdomain"/>
    <property type="match status" value="2"/>
</dbReference>
<dbReference type="InterPro" id="IPR012340">
    <property type="entry name" value="NA-bd_OB-fold"/>
</dbReference>
<dbReference type="SUPFAM" id="SSF47794">
    <property type="entry name" value="Rad51 N-terminal domain-like"/>
    <property type="match status" value="2"/>
</dbReference>
<evidence type="ECO:0000256" key="3">
    <source>
        <dbReference type="ARBA" id="ARBA00022814"/>
    </source>
</evidence>
<dbReference type="CDD" id="cd02134">
    <property type="entry name" value="KH-II_NusA_rpt1"/>
    <property type="match status" value="1"/>
</dbReference>
<dbReference type="KEGG" id="afy:BW247_12760"/>
<dbReference type="PROSITE" id="PS50126">
    <property type="entry name" value="S1"/>
    <property type="match status" value="1"/>
</dbReference>
<reference evidence="9 10" key="1">
    <citation type="submission" date="2017-01" db="EMBL/GenBank/DDBJ databases">
        <title>Draft sequence of Acidihalobacter ferrooxidans strain DSM 14175 (strain V8).</title>
        <authorList>
            <person name="Khaleque H.N."/>
            <person name="Ramsay J.P."/>
            <person name="Murphy R.J.T."/>
            <person name="Kaksonen A.H."/>
            <person name="Boxall N.J."/>
            <person name="Watkin E.L.J."/>
        </authorList>
    </citation>
    <scope>NUCLEOTIDE SEQUENCE [LARGE SCALE GENOMIC DNA]</scope>
    <source>
        <strain evidence="9 10">V8</strain>
    </source>
</reference>
<evidence type="ECO:0000313" key="10">
    <source>
        <dbReference type="Proteomes" id="UP000243807"/>
    </source>
</evidence>
<dbReference type="InterPro" id="IPR030842">
    <property type="entry name" value="TF_NusA_bacterial"/>
</dbReference>
<gene>
    <name evidence="7 9" type="primary">nusA</name>
    <name evidence="9" type="ORF">BW247_12760</name>
</gene>
<dbReference type="FunFam" id="3.30.300.20:FF:000005">
    <property type="entry name" value="Transcription termination/antitermination protein NusA"/>
    <property type="match status" value="1"/>
</dbReference>
<dbReference type="HAMAP" id="MF_00945_B">
    <property type="entry name" value="NusA_B"/>
    <property type="match status" value="1"/>
</dbReference>
<dbReference type="OrthoDB" id="9807233at2"/>
<keyword evidence="6 7" id="KW-0804">Transcription</keyword>
<dbReference type="RefSeq" id="WP_076837475.1">
    <property type="nucleotide sequence ID" value="NZ_CP019434.1"/>
</dbReference>
<dbReference type="STRING" id="1765967.BW247_12760"/>
<dbReference type="GO" id="GO:0000166">
    <property type="term" value="F:nucleotide binding"/>
    <property type="evidence" value="ECO:0007669"/>
    <property type="project" value="InterPro"/>
</dbReference>
<evidence type="ECO:0000256" key="7">
    <source>
        <dbReference type="HAMAP-Rule" id="MF_00945"/>
    </source>
</evidence>
<dbReference type="InterPro" id="IPR004087">
    <property type="entry name" value="KH_dom"/>
</dbReference>
<keyword evidence="1 7" id="KW-0806">Transcription termination</keyword>
<keyword evidence="5 7" id="KW-0805">Transcription regulation</keyword>
<comment type="subcellular location">
    <subcellularLocation>
        <location evidence="7">Cytoplasm</location>
    </subcellularLocation>
</comment>
<dbReference type="SMART" id="SM00316">
    <property type="entry name" value="S1"/>
    <property type="match status" value="1"/>
</dbReference>
<organism evidence="9 10">
    <name type="scientific">Acidihalobacter ferrooxydans</name>
    <dbReference type="NCBI Taxonomy" id="1765967"/>
    <lineage>
        <taxon>Bacteria</taxon>
        <taxon>Pseudomonadati</taxon>
        <taxon>Pseudomonadota</taxon>
        <taxon>Gammaproteobacteria</taxon>
        <taxon>Chromatiales</taxon>
        <taxon>Ectothiorhodospiraceae</taxon>
        <taxon>Acidihalobacter</taxon>
    </lineage>
</organism>
<dbReference type="Proteomes" id="UP000243807">
    <property type="component" value="Chromosome"/>
</dbReference>
<dbReference type="Pfam" id="PF08529">
    <property type="entry name" value="NusA_N"/>
    <property type="match status" value="1"/>
</dbReference>
<dbReference type="GO" id="GO:0003700">
    <property type="term" value="F:DNA-binding transcription factor activity"/>
    <property type="evidence" value="ECO:0007669"/>
    <property type="project" value="InterPro"/>
</dbReference>
<name>A0A1P8UJ96_9GAMM</name>
<dbReference type="InterPro" id="IPR003029">
    <property type="entry name" value="S1_domain"/>
</dbReference>
<comment type="function">
    <text evidence="7">Participates in both transcription termination and antitermination.</text>
</comment>
<comment type="subunit">
    <text evidence="7">Monomer. Binds directly to the core enzyme of the DNA-dependent RNA polymerase and to nascent RNA.</text>
</comment>
<keyword evidence="10" id="KW-1185">Reference proteome</keyword>
<dbReference type="InterPro" id="IPR009019">
    <property type="entry name" value="KH_sf_prok-type"/>
</dbReference>
<dbReference type="InterPro" id="IPR010995">
    <property type="entry name" value="DNA_repair_Rad51/TF_NusA_a-hlx"/>
</dbReference>
<dbReference type="Pfam" id="PF26594">
    <property type="entry name" value="KH_NusA_2nd"/>
    <property type="match status" value="1"/>
</dbReference>
<dbReference type="InterPro" id="IPR010214">
    <property type="entry name" value="Tscrpt_termin_fac_NusA_C_rpt"/>
</dbReference>
<dbReference type="Gene3D" id="3.30.300.20">
    <property type="match status" value="2"/>
</dbReference>
<evidence type="ECO:0000256" key="4">
    <source>
        <dbReference type="ARBA" id="ARBA00022884"/>
    </source>
</evidence>
<keyword evidence="3 7" id="KW-0889">Transcription antitermination</keyword>
<dbReference type="Gene3D" id="2.40.50.140">
    <property type="entry name" value="Nucleic acid-binding proteins"/>
    <property type="match status" value="1"/>
</dbReference>
<keyword evidence="4 7" id="KW-0694">RNA-binding</keyword>
<dbReference type="FunFam" id="1.10.150.20:FF:000018">
    <property type="entry name" value="Transcription termination/antitermination protein NusA"/>
    <property type="match status" value="1"/>
</dbReference>
<dbReference type="GO" id="GO:0031564">
    <property type="term" value="P:transcription antitermination"/>
    <property type="evidence" value="ECO:0007669"/>
    <property type="project" value="UniProtKB-UniRule"/>
</dbReference>
<evidence type="ECO:0000256" key="6">
    <source>
        <dbReference type="ARBA" id="ARBA00023163"/>
    </source>
</evidence>
<dbReference type="Pfam" id="PF14520">
    <property type="entry name" value="HHH_5"/>
    <property type="match status" value="1"/>
</dbReference>
<dbReference type="FunFam" id="3.30.300.20:FF:000002">
    <property type="entry name" value="Transcription termination/antitermination protein NusA"/>
    <property type="match status" value="1"/>
</dbReference>
<dbReference type="InterPro" id="IPR025249">
    <property type="entry name" value="TF_NusA_KH_1st"/>
</dbReference>
<protein>
    <recommendedName>
        <fullName evidence="7">Transcription termination/antitermination protein NusA</fullName>
    </recommendedName>
</protein>
<dbReference type="AlphaFoldDB" id="A0A1P8UJ96"/>
<dbReference type="NCBIfam" id="TIGR01954">
    <property type="entry name" value="nusA_Cterm_rpt"/>
    <property type="match status" value="2"/>
</dbReference>
<evidence type="ECO:0000256" key="1">
    <source>
        <dbReference type="ARBA" id="ARBA00022472"/>
    </source>
</evidence>
<feature type="domain" description="S1 motif" evidence="8">
    <location>
        <begin position="139"/>
        <end position="204"/>
    </location>
</feature>
<dbReference type="Gene3D" id="3.30.1480.10">
    <property type="entry name" value="NusA, N-terminal domain"/>
    <property type="match status" value="1"/>
</dbReference>
<dbReference type="SMART" id="SM00322">
    <property type="entry name" value="KH"/>
    <property type="match status" value="2"/>
</dbReference>
<dbReference type="GO" id="GO:0006353">
    <property type="term" value="P:DNA-templated transcription termination"/>
    <property type="evidence" value="ECO:0007669"/>
    <property type="project" value="UniProtKB-UniRule"/>
</dbReference>
<dbReference type="SUPFAM" id="SSF50249">
    <property type="entry name" value="Nucleic acid-binding proteins"/>
    <property type="match status" value="1"/>
</dbReference>
<dbReference type="CDD" id="cd04455">
    <property type="entry name" value="S1_NusA"/>
    <property type="match status" value="1"/>
</dbReference>
<dbReference type="GO" id="GO:0003723">
    <property type="term" value="F:RNA binding"/>
    <property type="evidence" value="ECO:0007669"/>
    <property type="project" value="UniProtKB-UniRule"/>
</dbReference>
<evidence type="ECO:0000256" key="2">
    <source>
        <dbReference type="ARBA" id="ARBA00022490"/>
    </source>
</evidence>
<sequence>MNKEILLVVDAVSNEKAVDKEIIFEAIEAALASATRKKHPGDIDVRVSIDRHSGDYQGYRRWLVMDDEDPEFETPERQRLLSYAQQQYPDIQIGEYIEEPIDAADFGRIAAQVAKQVIVQKVREAERRQVVEAFEDRIGDLVMGVVKRSERHGIYLDLGGNAEAFIGREDMIPRENVRPGERLRGYLKEVRHEARGPQLFISRTAPEFLIELFKLEVPEVGQGLIDIMGAARDPGLRAKIAVRSNDPRLDPVGACVGMRGSRVQSVSNELAGERIDIVLWNENVAQFVINAMSPAEVVSIVVDEDRRSMDLAVDEDKLSQAIGRGGQNVKLASQLTGWDLNVMSEAQAEEKTEREVRELTDAFMQQLDVDEEVAMILVQEGFSSVEEVAYVPVSELLGIEEFDEDVVEELRARARDALLTRAIAAEEGDGEPAADLLALDGMDEVLAQALAQRGIVTAEDLAEQAVDDLLGIADLDEERAAALIMVARAPWFAQAEE</sequence>
<dbReference type="InterPro" id="IPR013735">
    <property type="entry name" value="TF_NusA_N"/>
</dbReference>
<proteinExistence type="inferred from homology"/>
<dbReference type="InterPro" id="IPR010213">
    <property type="entry name" value="TF_NusA"/>
</dbReference>
<dbReference type="Pfam" id="PF13184">
    <property type="entry name" value="KH_NusA_1st"/>
    <property type="match status" value="1"/>
</dbReference>
<evidence type="ECO:0000313" key="9">
    <source>
        <dbReference type="EMBL" id="APZ43851.1"/>
    </source>
</evidence>
<evidence type="ECO:0000259" key="8">
    <source>
        <dbReference type="PROSITE" id="PS50126"/>
    </source>
</evidence>
<dbReference type="PROSITE" id="PS50084">
    <property type="entry name" value="KH_TYPE_1"/>
    <property type="match status" value="1"/>
</dbReference>
<dbReference type="NCBIfam" id="TIGR01953">
    <property type="entry name" value="NusA"/>
    <property type="match status" value="1"/>
</dbReference>
<dbReference type="PANTHER" id="PTHR22648">
    <property type="entry name" value="TRANSCRIPTION TERMINATION FACTOR NUSA"/>
    <property type="match status" value="1"/>
</dbReference>
<keyword evidence="2 7" id="KW-0963">Cytoplasm</keyword>
<comment type="similarity">
    <text evidence="7">Belongs to the NusA family.</text>
</comment>
<dbReference type="InterPro" id="IPR036555">
    <property type="entry name" value="NusA_N_sf"/>
</dbReference>
<dbReference type="SUPFAM" id="SSF54814">
    <property type="entry name" value="Prokaryotic type KH domain (KH-domain type II)"/>
    <property type="match status" value="2"/>
</dbReference>
<dbReference type="EMBL" id="CP019434">
    <property type="protein sequence ID" value="APZ43851.1"/>
    <property type="molecule type" value="Genomic_DNA"/>
</dbReference>
<dbReference type="FunFam" id="2.40.50.140:FF:000058">
    <property type="entry name" value="Transcription termination/antitermination protein NusA"/>
    <property type="match status" value="1"/>
</dbReference>
<dbReference type="InterPro" id="IPR058582">
    <property type="entry name" value="KH_NusA_2nd"/>
</dbReference>
<accession>A0A1P8UJ96</accession>
<dbReference type="GO" id="GO:0005829">
    <property type="term" value="C:cytosol"/>
    <property type="evidence" value="ECO:0007669"/>
    <property type="project" value="TreeGrafter"/>
</dbReference>
<dbReference type="InterPro" id="IPR015946">
    <property type="entry name" value="KH_dom-like_a/b"/>
</dbReference>